<dbReference type="Proteomes" id="UP000320333">
    <property type="component" value="Unassembled WGS sequence"/>
</dbReference>
<dbReference type="EMBL" id="QEAP01000010">
    <property type="protein sequence ID" value="TPX78020.1"/>
    <property type="molecule type" value="Genomic_DNA"/>
</dbReference>
<sequence>MLQKLEAEYAHATSSGVENSNPNKCCSKWNRVSGVALVGMSLAAVWFTCASMNGSAAASATLEIFKVAEPLVISARDYQPKKKCAPKVIPVPNAVPVQAYVPPQIVGQKPVEVTPVSTEYAGKAPEKVTYLAQNDMTGNVTYTHTNPKQDFLYLDSSYPGFVNASCNGTYVTIQSSNLTASLADLDAGDHLLIPLDFPSCGQQGMINGTIATVPGYRIVQNVTVIDSVNGIILVGSTIDDMLAQCTISIHMESKPQNSNINRRWDRTGSHDFKFDYPLQWGKNFDWSKVLSEGASGARSNIDVSMDTHFLYHVEWGMHITIKWFKLDYSFSLGGNMDFSLNPSMKLDGRFAVKGGIIKYTPVASTYNLWNWIYAGIYASVDVNIDIAVSGKMNVTLPVKVTQDPWKLEIANNQFLQQGGSFNYDVQLGYGLDIDGKSVSPSITVMPGVGVGVGIGSSAFVYEAGFKSNFTDTLSVSIPAKNDCTLAHKATYEGDFIINKLNKFPANADSKMSREVVFQLLLAQKVLDDRCLARSALGKWNSGNVTLVKGVLPVF</sequence>
<name>A0A507FQN9_9FUNG</name>
<protein>
    <submittedName>
        <fullName evidence="1">Uncharacterized protein</fullName>
    </submittedName>
</protein>
<keyword evidence="2" id="KW-1185">Reference proteome</keyword>
<evidence type="ECO:0000313" key="1">
    <source>
        <dbReference type="EMBL" id="TPX78020.1"/>
    </source>
</evidence>
<accession>A0A507FQN9</accession>
<organism evidence="1 2">
    <name type="scientific">Chytriomyces confervae</name>
    <dbReference type="NCBI Taxonomy" id="246404"/>
    <lineage>
        <taxon>Eukaryota</taxon>
        <taxon>Fungi</taxon>
        <taxon>Fungi incertae sedis</taxon>
        <taxon>Chytridiomycota</taxon>
        <taxon>Chytridiomycota incertae sedis</taxon>
        <taxon>Chytridiomycetes</taxon>
        <taxon>Chytridiales</taxon>
        <taxon>Chytriomycetaceae</taxon>
        <taxon>Chytriomyces</taxon>
    </lineage>
</organism>
<evidence type="ECO:0000313" key="2">
    <source>
        <dbReference type="Proteomes" id="UP000320333"/>
    </source>
</evidence>
<dbReference type="OrthoDB" id="2103755at2759"/>
<dbReference type="AlphaFoldDB" id="A0A507FQN9"/>
<comment type="caution">
    <text evidence="1">The sequence shown here is derived from an EMBL/GenBank/DDBJ whole genome shotgun (WGS) entry which is preliminary data.</text>
</comment>
<proteinExistence type="predicted"/>
<gene>
    <name evidence="1" type="ORF">CcCBS67573_g00664</name>
</gene>
<reference evidence="1 2" key="1">
    <citation type="journal article" date="2019" name="Sci. Rep.">
        <title>Comparative genomics of chytrid fungi reveal insights into the obligate biotrophic and pathogenic lifestyle of Synchytrium endobioticum.</title>
        <authorList>
            <person name="van de Vossenberg B.T.L.H."/>
            <person name="Warris S."/>
            <person name="Nguyen H.D.T."/>
            <person name="van Gent-Pelzer M.P.E."/>
            <person name="Joly D.L."/>
            <person name="van de Geest H.C."/>
            <person name="Bonants P.J.M."/>
            <person name="Smith D.S."/>
            <person name="Levesque C.A."/>
            <person name="van der Lee T.A.J."/>
        </authorList>
    </citation>
    <scope>NUCLEOTIDE SEQUENCE [LARGE SCALE GENOMIC DNA]</scope>
    <source>
        <strain evidence="1 2">CBS 675.73</strain>
    </source>
</reference>